<sequence>MSLAFRISSKFEINSGAFSKLRTEDLIRTTNELKNDMDVFPKRPFTLSAREAAIFSTPSIAFFFQP</sequence>
<accession>A0ABD5LZ90</accession>
<comment type="caution">
    <text evidence="1">The sequence shown here is derived from an EMBL/GenBank/DDBJ whole genome shotgun (WGS) entry which is preliminary data.</text>
</comment>
<reference evidence="1" key="1">
    <citation type="submission" date="2021-05" db="EMBL/GenBank/DDBJ databases">
        <title>First report of NDM-5 and VEB-6 producing Proteus mirabilis isolated from blood of a sepsis patient in Kolkata, India.</title>
        <authorList>
            <person name="Halder G."/>
            <person name="Chaudhuri B."/>
            <person name="Dutta S."/>
        </authorList>
    </citation>
    <scope>NUCLEOTIDE SEQUENCE [LARGE SCALE GENOMIC DNA]</scope>
    <source>
        <strain evidence="1">7049</strain>
    </source>
</reference>
<dbReference type="AlphaFoldDB" id="A0ABD5LZ90"/>
<dbReference type="EMBL" id="JADQCH020000002">
    <property type="protein sequence ID" value="MEY2345216.1"/>
    <property type="molecule type" value="Genomic_DNA"/>
</dbReference>
<name>A0ABD5LZ90_PROMI</name>
<gene>
    <name evidence="1" type="ORF">I3679_019715</name>
</gene>
<evidence type="ECO:0000313" key="1">
    <source>
        <dbReference type="EMBL" id="MEY2345216.1"/>
    </source>
</evidence>
<proteinExistence type="predicted"/>
<protein>
    <submittedName>
        <fullName evidence="1">Uncharacterized protein</fullName>
    </submittedName>
</protein>
<organism evidence="1">
    <name type="scientific">Proteus mirabilis</name>
    <dbReference type="NCBI Taxonomy" id="584"/>
    <lineage>
        <taxon>Bacteria</taxon>
        <taxon>Pseudomonadati</taxon>
        <taxon>Pseudomonadota</taxon>
        <taxon>Gammaproteobacteria</taxon>
        <taxon>Enterobacterales</taxon>
        <taxon>Morganellaceae</taxon>
        <taxon>Proteus</taxon>
    </lineage>
</organism>